<gene>
    <name evidence="1" type="ORF">RRG08_024525</name>
</gene>
<comment type="caution">
    <text evidence="1">The sequence shown here is derived from an EMBL/GenBank/DDBJ whole genome shotgun (WGS) entry which is preliminary data.</text>
</comment>
<organism evidence="1 2">
    <name type="scientific">Elysia crispata</name>
    <name type="common">lettuce slug</name>
    <dbReference type="NCBI Taxonomy" id="231223"/>
    <lineage>
        <taxon>Eukaryota</taxon>
        <taxon>Metazoa</taxon>
        <taxon>Spiralia</taxon>
        <taxon>Lophotrochozoa</taxon>
        <taxon>Mollusca</taxon>
        <taxon>Gastropoda</taxon>
        <taxon>Heterobranchia</taxon>
        <taxon>Euthyneura</taxon>
        <taxon>Panpulmonata</taxon>
        <taxon>Sacoglossa</taxon>
        <taxon>Placobranchoidea</taxon>
        <taxon>Plakobranchidae</taxon>
        <taxon>Elysia</taxon>
    </lineage>
</organism>
<reference evidence="1" key="1">
    <citation type="journal article" date="2023" name="G3 (Bethesda)">
        <title>A reference genome for the long-term kleptoplast-retaining sea slug Elysia crispata morphotype clarki.</title>
        <authorList>
            <person name="Eastman K.E."/>
            <person name="Pendleton A.L."/>
            <person name="Shaikh M.A."/>
            <person name="Suttiyut T."/>
            <person name="Ogas R."/>
            <person name="Tomko P."/>
            <person name="Gavelis G."/>
            <person name="Widhalm J.R."/>
            <person name="Wisecaver J.H."/>
        </authorList>
    </citation>
    <scope>NUCLEOTIDE SEQUENCE</scope>
    <source>
        <strain evidence="1">ECLA1</strain>
    </source>
</reference>
<evidence type="ECO:0000313" key="2">
    <source>
        <dbReference type="Proteomes" id="UP001283361"/>
    </source>
</evidence>
<proteinExistence type="predicted"/>
<evidence type="ECO:0000313" key="1">
    <source>
        <dbReference type="EMBL" id="KAK3735729.1"/>
    </source>
</evidence>
<sequence length="68" mass="7900">MAALNNIMFPFTHTAAATPLEVKYLRAWLYCEINVFKSMEVQAVTFETRPDDRDATRLQLAVPRFSEY</sequence>
<dbReference type="Proteomes" id="UP001283361">
    <property type="component" value="Unassembled WGS sequence"/>
</dbReference>
<dbReference type="EMBL" id="JAWDGP010006768">
    <property type="protein sequence ID" value="KAK3735729.1"/>
    <property type="molecule type" value="Genomic_DNA"/>
</dbReference>
<keyword evidence="2" id="KW-1185">Reference proteome</keyword>
<dbReference type="AlphaFoldDB" id="A0AAE0Y7H1"/>
<accession>A0AAE0Y7H1</accession>
<protein>
    <submittedName>
        <fullName evidence="1">Uncharacterized protein</fullName>
    </submittedName>
</protein>
<name>A0AAE0Y7H1_9GAST</name>